<feature type="compositionally biased region" description="Acidic residues" evidence="1">
    <location>
        <begin position="19"/>
        <end position="28"/>
    </location>
</feature>
<dbReference type="InterPro" id="IPR008775">
    <property type="entry name" value="Phytyl_CoA_dOase-like"/>
</dbReference>
<reference evidence="2" key="1">
    <citation type="submission" date="2023-08" db="EMBL/GenBank/DDBJ databases">
        <authorList>
            <person name="Chen Y."/>
            <person name="Shah S."/>
            <person name="Dougan E. K."/>
            <person name="Thang M."/>
            <person name="Chan C."/>
        </authorList>
    </citation>
    <scope>NUCLEOTIDE SEQUENCE</scope>
</reference>
<evidence type="ECO:0000313" key="2">
    <source>
        <dbReference type="EMBL" id="CAJ1378153.1"/>
    </source>
</evidence>
<dbReference type="Gene3D" id="2.60.120.620">
    <property type="entry name" value="q2cbj1_9rhob like domain"/>
    <property type="match status" value="1"/>
</dbReference>
<accession>A0AA36I1S7</accession>
<dbReference type="Gene3D" id="3.40.50.1820">
    <property type="entry name" value="alpha/beta hydrolase"/>
    <property type="match status" value="1"/>
</dbReference>
<proteinExistence type="predicted"/>
<dbReference type="Pfam" id="PF05721">
    <property type="entry name" value="PhyH"/>
    <property type="match status" value="1"/>
</dbReference>
<dbReference type="EMBL" id="CAUJNA010000518">
    <property type="protein sequence ID" value="CAJ1378153.1"/>
    <property type="molecule type" value="Genomic_DNA"/>
</dbReference>
<dbReference type="Proteomes" id="UP001178507">
    <property type="component" value="Unassembled WGS sequence"/>
</dbReference>
<gene>
    <name evidence="2" type="ORF">EVOR1521_LOCUS6774</name>
</gene>
<evidence type="ECO:0000256" key="1">
    <source>
        <dbReference type="SAM" id="MobiDB-lite"/>
    </source>
</evidence>
<dbReference type="SUPFAM" id="SSF53474">
    <property type="entry name" value="alpha/beta-Hydrolases"/>
    <property type="match status" value="1"/>
</dbReference>
<name>A0AA36I1S7_9DINO</name>
<evidence type="ECO:0000313" key="3">
    <source>
        <dbReference type="Proteomes" id="UP001178507"/>
    </source>
</evidence>
<dbReference type="AlphaFoldDB" id="A0AA36I1S7"/>
<organism evidence="2 3">
    <name type="scientific">Effrenium voratum</name>
    <dbReference type="NCBI Taxonomy" id="2562239"/>
    <lineage>
        <taxon>Eukaryota</taxon>
        <taxon>Sar</taxon>
        <taxon>Alveolata</taxon>
        <taxon>Dinophyceae</taxon>
        <taxon>Suessiales</taxon>
        <taxon>Symbiodiniaceae</taxon>
        <taxon>Effrenium</taxon>
    </lineage>
</organism>
<dbReference type="SUPFAM" id="SSF51197">
    <property type="entry name" value="Clavaminate synthase-like"/>
    <property type="match status" value="1"/>
</dbReference>
<feature type="region of interest" description="Disordered" evidence="1">
    <location>
        <begin position="13"/>
        <end position="44"/>
    </location>
</feature>
<sequence>MFHHGSLIQRYLLQSPGTDDADDAEVESQEERSRSPRAVMSDSPVKIRQVQASSNLTGDFWLSPKDLQGWQDEATKESVKFQARLVLPTGQRPRDGPMAIAFFFSGLGHEAQDILDMDWSSVASFPFILVVPNRPAGRWWFIDDDTHWGWLQGKFNSEAVATFASWMNHMISHERVDRQRVGLFGFSAGAYAAVEIFASGLVPVTGFALGGVHGHGQPNLKHVPVARTRGVVKKFEAFLERVAEHPGAHHVEVIHGRTDLQSPWQDAKEILETLSRRQQQLQLPKVVLRLLRAHEQDAEPSSHQNKTHHDYLKAAFMRREFFEAMLADKAKPKQAAKMAAKGRRSSAPWGPMSSSLQVAMFSVSSSAHGWETHVAQRWRAPQRSRWLEMLHDPEDAAFKIFRHSGFVIIEDVLNLAQCHTLWTTCESLAKEIVGPTQAGNRGPGRYSFGVASSTGSILHVPAIAENLLDASTRKLRALLDYIFRSGFLVYSGGGDFVLPHVDEAQKLHSDMQVARRLDVDMPPPLVSVNFCIQELTSLNGPMRIVPGKRDRDWNGKREPAKWQNSRLCPVPAGAALVRDVRVLHGGTANATDRTRYLPSVEFVSGPFRATNRADLFPPQRCLPPDIFERLHPEVKELCEELVAEIGDGTEGNPAWDSPFWHGVTFTQK</sequence>
<protein>
    <submittedName>
        <fullName evidence="2">Uncharacterized protein</fullName>
    </submittedName>
</protein>
<keyword evidence="3" id="KW-1185">Reference proteome</keyword>
<dbReference type="InterPro" id="IPR029058">
    <property type="entry name" value="AB_hydrolase_fold"/>
</dbReference>
<comment type="caution">
    <text evidence="2">The sequence shown here is derived from an EMBL/GenBank/DDBJ whole genome shotgun (WGS) entry which is preliminary data.</text>
</comment>